<name>A0A068NL33_FIMGI</name>
<dbReference type="PROSITE" id="PS50072">
    <property type="entry name" value="CSA_PPIASE_2"/>
    <property type="match status" value="1"/>
</dbReference>
<evidence type="ECO:0000256" key="4">
    <source>
        <dbReference type="RuleBase" id="RU363019"/>
    </source>
</evidence>
<dbReference type="CDD" id="cd00317">
    <property type="entry name" value="cyclophilin"/>
    <property type="match status" value="1"/>
</dbReference>
<feature type="signal peptide" evidence="4">
    <location>
        <begin position="1"/>
        <end position="19"/>
    </location>
</feature>
<evidence type="ECO:0000256" key="3">
    <source>
        <dbReference type="ARBA" id="ARBA00023235"/>
    </source>
</evidence>
<dbReference type="PRINTS" id="PR00153">
    <property type="entry name" value="CSAPPISMRASE"/>
</dbReference>
<dbReference type="PANTHER" id="PTHR45625:SF4">
    <property type="entry name" value="PEPTIDYLPROLYL ISOMERASE DOMAIN AND WD REPEAT-CONTAINING PROTEIN 1"/>
    <property type="match status" value="1"/>
</dbReference>
<dbReference type="InterPro" id="IPR020892">
    <property type="entry name" value="Cyclophilin-type_PPIase_CS"/>
</dbReference>
<keyword evidence="4" id="KW-0732">Signal</keyword>
<dbReference type="SUPFAM" id="SSF50891">
    <property type="entry name" value="Cyclophilin-like"/>
    <property type="match status" value="1"/>
</dbReference>
<dbReference type="Pfam" id="PF00160">
    <property type="entry name" value="Pro_isomerase"/>
    <property type="match status" value="1"/>
</dbReference>
<comment type="catalytic activity">
    <reaction evidence="4">
        <text>[protein]-peptidylproline (omega=180) = [protein]-peptidylproline (omega=0)</text>
        <dbReference type="Rhea" id="RHEA:16237"/>
        <dbReference type="Rhea" id="RHEA-COMP:10747"/>
        <dbReference type="Rhea" id="RHEA-COMP:10748"/>
        <dbReference type="ChEBI" id="CHEBI:83833"/>
        <dbReference type="ChEBI" id="CHEBI:83834"/>
        <dbReference type="EC" id="5.2.1.8"/>
    </reaction>
</comment>
<keyword evidence="8" id="KW-1185">Reference proteome</keyword>
<dbReference type="Proteomes" id="UP000027982">
    <property type="component" value="Chromosome"/>
</dbReference>
<dbReference type="Gene3D" id="2.40.100.10">
    <property type="entry name" value="Cyclophilin-like"/>
    <property type="match status" value="1"/>
</dbReference>
<keyword evidence="2 4" id="KW-0697">Rotamase</keyword>
<dbReference type="GO" id="GO:0006457">
    <property type="term" value="P:protein folding"/>
    <property type="evidence" value="ECO:0007669"/>
    <property type="project" value="InterPro"/>
</dbReference>
<dbReference type="AlphaFoldDB" id="A0A068NL33"/>
<organism evidence="7 8">
    <name type="scientific">Fimbriimonas ginsengisoli Gsoil 348</name>
    <dbReference type="NCBI Taxonomy" id="661478"/>
    <lineage>
        <taxon>Bacteria</taxon>
        <taxon>Bacillati</taxon>
        <taxon>Armatimonadota</taxon>
        <taxon>Fimbriimonadia</taxon>
        <taxon>Fimbriimonadales</taxon>
        <taxon>Fimbriimonadaceae</taxon>
        <taxon>Fimbriimonas</taxon>
    </lineage>
</organism>
<gene>
    <name evidence="7" type="ORF">OP10G_0925</name>
</gene>
<dbReference type="InterPro" id="IPR029000">
    <property type="entry name" value="Cyclophilin-like_dom_sf"/>
</dbReference>
<comment type="function">
    <text evidence="1 4">PPIases accelerate the folding of proteins. It catalyzes the cis-trans isomerization of proline imidic peptide bonds in oligopeptides.</text>
</comment>
<dbReference type="KEGG" id="fgi:OP10G_0925"/>
<reference evidence="7 8" key="1">
    <citation type="journal article" date="2014" name="PLoS ONE">
        <title>The first complete genome sequence of the class fimbriimonadia in the phylum armatimonadetes.</title>
        <authorList>
            <person name="Hu Z.Y."/>
            <person name="Wang Y.Z."/>
            <person name="Im W.T."/>
            <person name="Wang S.Y."/>
            <person name="Zhao G.P."/>
            <person name="Zheng H.J."/>
            <person name="Quan Z.X."/>
        </authorList>
    </citation>
    <scope>NUCLEOTIDE SEQUENCE [LARGE SCALE GENOMIC DNA]</scope>
    <source>
        <strain evidence="7">Gsoil 348</strain>
    </source>
</reference>
<protein>
    <recommendedName>
        <fullName evidence="4">Peptidyl-prolyl cis-trans isomerase</fullName>
        <shortName evidence="4">PPIase</shortName>
        <ecNumber evidence="4">5.2.1.8</ecNumber>
    </recommendedName>
</protein>
<feature type="domain" description="PPIase cyclophilin-type" evidence="6">
    <location>
        <begin position="94"/>
        <end position="251"/>
    </location>
</feature>
<evidence type="ECO:0000259" key="6">
    <source>
        <dbReference type="PROSITE" id="PS50072"/>
    </source>
</evidence>
<feature type="compositionally biased region" description="Polar residues" evidence="5">
    <location>
        <begin position="28"/>
        <end position="52"/>
    </location>
</feature>
<comment type="similarity">
    <text evidence="4">Belongs to the cyclophilin-type PPIase family.</text>
</comment>
<feature type="chain" id="PRO_5006512196" description="Peptidyl-prolyl cis-trans isomerase" evidence="4">
    <location>
        <begin position="20"/>
        <end position="260"/>
    </location>
</feature>
<dbReference type="EMBL" id="CP007139">
    <property type="protein sequence ID" value="AIE84293.1"/>
    <property type="molecule type" value="Genomic_DNA"/>
</dbReference>
<feature type="region of interest" description="Disordered" evidence="5">
    <location>
        <begin position="27"/>
        <end position="70"/>
    </location>
</feature>
<evidence type="ECO:0000313" key="7">
    <source>
        <dbReference type="EMBL" id="AIE84293.1"/>
    </source>
</evidence>
<dbReference type="PANTHER" id="PTHR45625">
    <property type="entry name" value="PEPTIDYL-PROLYL CIS-TRANS ISOMERASE-RELATED"/>
    <property type="match status" value="1"/>
</dbReference>
<evidence type="ECO:0000313" key="8">
    <source>
        <dbReference type="Proteomes" id="UP000027982"/>
    </source>
</evidence>
<dbReference type="eggNOG" id="COG0652">
    <property type="taxonomic scope" value="Bacteria"/>
</dbReference>
<evidence type="ECO:0000256" key="2">
    <source>
        <dbReference type="ARBA" id="ARBA00023110"/>
    </source>
</evidence>
<dbReference type="HOGENOM" id="CLU_012062_16_0_0"/>
<sequence>MKTRKFAFIFSGLLVVALAAGCEPTAGGTATVSSASKVTPNDKSTATHSSAFTPADPEAAAKRDEAEKANASKIAEKAAVTEKISGAPPKPGEEVAVIETNLGRIVLKFFPNKAPGHVKNFISLANKKFYDGTKFHRVIPDFMIQGGDPNSRTGNGPVGQGGPGYSIKAEFNDIHHKRGILSMARSNDPDSAGSQFFICVSESPNVVNLDGKYTAFGQVVSGMDVVDKIVNLPRDENDMPTPDEAVMKTVRIEKWPLKKK</sequence>
<dbReference type="STRING" id="661478.OP10G_0925"/>
<evidence type="ECO:0000256" key="1">
    <source>
        <dbReference type="ARBA" id="ARBA00002388"/>
    </source>
</evidence>
<feature type="compositionally biased region" description="Basic and acidic residues" evidence="5">
    <location>
        <begin position="59"/>
        <end position="70"/>
    </location>
</feature>
<dbReference type="OrthoDB" id="9807797at2"/>
<dbReference type="PROSITE" id="PS00170">
    <property type="entry name" value="CSA_PPIASE_1"/>
    <property type="match status" value="1"/>
</dbReference>
<accession>A0A068NL33</accession>
<dbReference type="PROSITE" id="PS51257">
    <property type="entry name" value="PROKAR_LIPOPROTEIN"/>
    <property type="match status" value="1"/>
</dbReference>
<dbReference type="EC" id="5.2.1.8" evidence="4"/>
<dbReference type="GO" id="GO:0003755">
    <property type="term" value="F:peptidyl-prolyl cis-trans isomerase activity"/>
    <property type="evidence" value="ECO:0007669"/>
    <property type="project" value="UniProtKB-UniRule"/>
</dbReference>
<keyword evidence="3 4" id="KW-0413">Isomerase</keyword>
<evidence type="ECO:0000256" key="5">
    <source>
        <dbReference type="SAM" id="MobiDB-lite"/>
    </source>
</evidence>
<dbReference type="InterPro" id="IPR044666">
    <property type="entry name" value="Cyclophilin_A-like"/>
</dbReference>
<proteinExistence type="inferred from homology"/>
<dbReference type="InterPro" id="IPR002130">
    <property type="entry name" value="Cyclophilin-type_PPIase_dom"/>
</dbReference>